<name>A0A4Z2GCU5_9TELE</name>
<evidence type="ECO:0000313" key="2">
    <source>
        <dbReference type="Proteomes" id="UP000314294"/>
    </source>
</evidence>
<dbReference type="AlphaFoldDB" id="A0A4Z2GCU5"/>
<organism evidence="1 2">
    <name type="scientific">Liparis tanakae</name>
    <name type="common">Tanaka's snailfish</name>
    <dbReference type="NCBI Taxonomy" id="230148"/>
    <lineage>
        <taxon>Eukaryota</taxon>
        <taxon>Metazoa</taxon>
        <taxon>Chordata</taxon>
        <taxon>Craniata</taxon>
        <taxon>Vertebrata</taxon>
        <taxon>Euteleostomi</taxon>
        <taxon>Actinopterygii</taxon>
        <taxon>Neopterygii</taxon>
        <taxon>Teleostei</taxon>
        <taxon>Neoteleostei</taxon>
        <taxon>Acanthomorphata</taxon>
        <taxon>Eupercaria</taxon>
        <taxon>Perciformes</taxon>
        <taxon>Cottioidei</taxon>
        <taxon>Cottales</taxon>
        <taxon>Liparidae</taxon>
        <taxon>Liparis</taxon>
    </lineage>
</organism>
<gene>
    <name evidence="1" type="ORF">EYF80_038732</name>
</gene>
<proteinExistence type="predicted"/>
<comment type="caution">
    <text evidence="1">The sequence shown here is derived from an EMBL/GenBank/DDBJ whole genome shotgun (WGS) entry which is preliminary data.</text>
</comment>
<accession>A0A4Z2GCU5</accession>
<dbReference type="EMBL" id="SRLO01000596">
    <property type="protein sequence ID" value="TNN51051.1"/>
    <property type="molecule type" value="Genomic_DNA"/>
</dbReference>
<evidence type="ECO:0000313" key="1">
    <source>
        <dbReference type="EMBL" id="TNN51051.1"/>
    </source>
</evidence>
<keyword evidence="2" id="KW-1185">Reference proteome</keyword>
<protein>
    <submittedName>
        <fullName evidence="1">Uncharacterized protein</fullName>
    </submittedName>
</protein>
<reference evidence="1 2" key="1">
    <citation type="submission" date="2019-03" db="EMBL/GenBank/DDBJ databases">
        <title>First draft genome of Liparis tanakae, snailfish: a comprehensive survey of snailfish specific genes.</title>
        <authorList>
            <person name="Kim W."/>
            <person name="Song I."/>
            <person name="Jeong J.-H."/>
            <person name="Kim D."/>
            <person name="Kim S."/>
            <person name="Ryu S."/>
            <person name="Song J.Y."/>
            <person name="Lee S.K."/>
        </authorList>
    </citation>
    <scope>NUCLEOTIDE SEQUENCE [LARGE SCALE GENOMIC DNA]</scope>
    <source>
        <tissue evidence="1">Muscle</tissue>
    </source>
</reference>
<dbReference type="Proteomes" id="UP000314294">
    <property type="component" value="Unassembled WGS sequence"/>
</dbReference>
<sequence length="134" mass="14831">MQLCPRTVNATRLRWSRGSRTAQQKKKSMTLLLPVGETYGEQQRDITTNNNRCDVTIEGPCSGAMNLLVTASGSTMEVYRQTGCELGQGGPAAVASDTIATRPFLTSTSKSRWPERFVKLKKMGKDDNKRPPYC</sequence>